<keyword evidence="5" id="KW-1278">Translocase</keyword>
<dbReference type="SUPFAM" id="SSF55008">
    <property type="entry name" value="HMA, heavy metal-associated domain"/>
    <property type="match status" value="1"/>
</dbReference>
<keyword evidence="3 9" id="KW-0812">Transmembrane</keyword>
<feature type="transmembrane region" description="Helical" evidence="9">
    <location>
        <begin position="568"/>
        <end position="590"/>
    </location>
</feature>
<dbReference type="Gene3D" id="3.40.50.1000">
    <property type="entry name" value="HAD superfamily/HAD-like"/>
    <property type="match status" value="2"/>
</dbReference>
<dbReference type="Gene3D" id="3.30.70.100">
    <property type="match status" value="1"/>
</dbReference>
<feature type="transmembrane region" description="Helical" evidence="9">
    <location>
        <begin position="614"/>
        <end position="644"/>
    </location>
</feature>
<dbReference type="Gene3D" id="2.70.150.10">
    <property type="entry name" value="Calcium-transporting ATPase, cytoplasmic transduction domain A"/>
    <property type="match status" value="1"/>
</dbReference>
<dbReference type="SUPFAM" id="SSF56784">
    <property type="entry name" value="HAD-like"/>
    <property type="match status" value="1"/>
</dbReference>
<gene>
    <name evidence="11" type="ORF">RhiXN_08843</name>
</gene>
<dbReference type="GeneID" id="67031122"/>
<evidence type="ECO:0000313" key="12">
    <source>
        <dbReference type="Proteomes" id="UP000650533"/>
    </source>
</evidence>
<dbReference type="PANTHER" id="PTHR43520">
    <property type="entry name" value="ATP7, ISOFORM B"/>
    <property type="match status" value="1"/>
</dbReference>
<feature type="transmembrane region" description="Helical" evidence="9">
    <location>
        <begin position="307"/>
        <end position="329"/>
    </location>
</feature>
<feature type="transmembrane region" description="Helical" evidence="9">
    <location>
        <begin position="994"/>
        <end position="1016"/>
    </location>
</feature>
<dbReference type="PRINTS" id="PR00119">
    <property type="entry name" value="CATATPASE"/>
</dbReference>
<dbReference type="InterPro" id="IPR008250">
    <property type="entry name" value="ATPase_P-typ_transduc_dom_A_sf"/>
</dbReference>
<feature type="compositionally biased region" description="Basic and acidic residues" evidence="8">
    <location>
        <begin position="900"/>
        <end position="925"/>
    </location>
</feature>
<dbReference type="InterPro" id="IPR023299">
    <property type="entry name" value="ATPase_P-typ_cyto_dom_N"/>
</dbReference>
<dbReference type="InterPro" id="IPR023214">
    <property type="entry name" value="HAD_sf"/>
</dbReference>
<feature type="transmembrane region" description="Helical" evidence="9">
    <location>
        <begin position="408"/>
        <end position="426"/>
    </location>
</feature>
<evidence type="ECO:0000256" key="5">
    <source>
        <dbReference type="ARBA" id="ARBA00022967"/>
    </source>
</evidence>
<accession>A0A8H8NWZ1</accession>
<dbReference type="SUPFAM" id="SSF81660">
    <property type="entry name" value="Metal cation-transporting ATPase, ATP-binding domain N"/>
    <property type="match status" value="1"/>
</dbReference>
<dbReference type="GO" id="GO:0016020">
    <property type="term" value="C:membrane"/>
    <property type="evidence" value="ECO:0007669"/>
    <property type="project" value="UniProtKB-SubCell"/>
</dbReference>
<dbReference type="Pfam" id="PF00122">
    <property type="entry name" value="E1-E2_ATPase"/>
    <property type="match status" value="1"/>
</dbReference>
<comment type="subcellular location">
    <subcellularLocation>
        <location evidence="1">Membrane</location>
    </subcellularLocation>
</comment>
<feature type="transmembrane region" description="Helical" evidence="9">
    <location>
        <begin position="335"/>
        <end position="352"/>
    </location>
</feature>
<dbReference type="GO" id="GO:0055070">
    <property type="term" value="P:copper ion homeostasis"/>
    <property type="evidence" value="ECO:0007669"/>
    <property type="project" value="TreeGrafter"/>
</dbReference>
<dbReference type="PROSITE" id="PS00154">
    <property type="entry name" value="ATPASE_E1_E2"/>
    <property type="match status" value="1"/>
</dbReference>
<evidence type="ECO:0000256" key="1">
    <source>
        <dbReference type="ARBA" id="ARBA00004370"/>
    </source>
</evidence>
<organism evidence="11 12">
    <name type="scientific">Rhizoctonia solani</name>
    <dbReference type="NCBI Taxonomy" id="456999"/>
    <lineage>
        <taxon>Eukaryota</taxon>
        <taxon>Fungi</taxon>
        <taxon>Dikarya</taxon>
        <taxon>Basidiomycota</taxon>
        <taxon>Agaricomycotina</taxon>
        <taxon>Agaricomycetes</taxon>
        <taxon>Cantharellales</taxon>
        <taxon>Ceratobasidiaceae</taxon>
        <taxon>Rhizoctonia</taxon>
    </lineage>
</organism>
<dbReference type="Gene3D" id="3.40.1110.10">
    <property type="entry name" value="Calcium-transporting ATPase, cytoplasmic domain N"/>
    <property type="match status" value="1"/>
</dbReference>
<dbReference type="GO" id="GO:0005507">
    <property type="term" value="F:copper ion binding"/>
    <property type="evidence" value="ECO:0007669"/>
    <property type="project" value="TreeGrafter"/>
</dbReference>
<dbReference type="InterPro" id="IPR059000">
    <property type="entry name" value="ATPase_P-type_domA"/>
</dbReference>
<dbReference type="GO" id="GO:0000166">
    <property type="term" value="F:nucleotide binding"/>
    <property type="evidence" value="ECO:0007669"/>
    <property type="project" value="InterPro"/>
</dbReference>
<evidence type="ECO:0000256" key="6">
    <source>
        <dbReference type="ARBA" id="ARBA00022989"/>
    </source>
</evidence>
<name>A0A8H8NWZ1_9AGAM</name>
<dbReference type="Pfam" id="PF00403">
    <property type="entry name" value="HMA"/>
    <property type="match status" value="1"/>
</dbReference>
<dbReference type="SUPFAM" id="SSF81665">
    <property type="entry name" value="Calcium ATPase, transmembrane domain M"/>
    <property type="match status" value="1"/>
</dbReference>
<dbReference type="PROSITE" id="PS50846">
    <property type="entry name" value="HMA_2"/>
    <property type="match status" value="1"/>
</dbReference>
<dbReference type="GO" id="GO:0043682">
    <property type="term" value="F:P-type divalent copper transporter activity"/>
    <property type="evidence" value="ECO:0007669"/>
    <property type="project" value="TreeGrafter"/>
</dbReference>
<feature type="transmembrane region" description="Helical" evidence="9">
    <location>
        <begin position="1022"/>
        <end position="1044"/>
    </location>
</feature>
<evidence type="ECO:0000256" key="8">
    <source>
        <dbReference type="SAM" id="MobiDB-lite"/>
    </source>
</evidence>
<dbReference type="InterPro" id="IPR036163">
    <property type="entry name" value="HMA_dom_sf"/>
</dbReference>
<evidence type="ECO:0000256" key="2">
    <source>
        <dbReference type="ARBA" id="ARBA00006024"/>
    </source>
</evidence>
<dbReference type="RefSeq" id="XP_043180105.1">
    <property type="nucleotide sequence ID" value="XM_043328659.1"/>
</dbReference>
<feature type="transmembrane region" description="Helical" evidence="9">
    <location>
        <begin position="373"/>
        <end position="396"/>
    </location>
</feature>
<dbReference type="KEGG" id="rsx:RhiXN_08843"/>
<dbReference type="AlphaFoldDB" id="A0A8H8NWZ1"/>
<feature type="region of interest" description="Disordered" evidence="8">
    <location>
        <begin position="1"/>
        <end position="64"/>
    </location>
</feature>
<evidence type="ECO:0000259" key="10">
    <source>
        <dbReference type="PROSITE" id="PS50846"/>
    </source>
</evidence>
<reference evidence="11" key="1">
    <citation type="submission" date="2020-05" db="EMBL/GenBank/DDBJ databases">
        <title>Evolutionary and genomic comparisons of hybrid uninucleate and nonhybrid Rhizoctonia fungi.</title>
        <authorList>
            <person name="Li C."/>
            <person name="Chen X."/>
        </authorList>
    </citation>
    <scope>NUCLEOTIDE SEQUENCE</scope>
    <source>
        <strain evidence="11">AG-1 IA</strain>
    </source>
</reference>
<evidence type="ECO:0000313" key="11">
    <source>
        <dbReference type="EMBL" id="QRW19868.1"/>
    </source>
</evidence>
<dbReference type="InterPro" id="IPR006121">
    <property type="entry name" value="HMA_dom"/>
</dbReference>
<dbReference type="InterPro" id="IPR018303">
    <property type="entry name" value="ATPase_P-typ_P_site"/>
</dbReference>
<dbReference type="Proteomes" id="UP000650533">
    <property type="component" value="Chromosome 5"/>
</dbReference>
<dbReference type="InterPro" id="IPR023298">
    <property type="entry name" value="ATPase_P-typ_TM_dom_sf"/>
</dbReference>
<dbReference type="EMBL" id="CP059662">
    <property type="protein sequence ID" value="QRW19868.1"/>
    <property type="molecule type" value="Genomic_DNA"/>
</dbReference>
<dbReference type="Pfam" id="PF00702">
    <property type="entry name" value="Hydrolase"/>
    <property type="match status" value="1"/>
</dbReference>
<comment type="similarity">
    <text evidence="2">Belongs to the cation transport ATPase (P-type) (TC 3.A.3) family. Type IB subfamily.</text>
</comment>
<feature type="domain" description="HMA" evidence="10">
    <location>
        <begin position="153"/>
        <end position="220"/>
    </location>
</feature>
<evidence type="ECO:0000256" key="9">
    <source>
        <dbReference type="SAM" id="Phobius"/>
    </source>
</evidence>
<keyword evidence="6 9" id="KW-1133">Transmembrane helix</keyword>
<evidence type="ECO:0000256" key="4">
    <source>
        <dbReference type="ARBA" id="ARBA00022723"/>
    </source>
</evidence>
<keyword evidence="4" id="KW-0479">Metal-binding</keyword>
<dbReference type="CDD" id="cd00371">
    <property type="entry name" value="HMA"/>
    <property type="match status" value="1"/>
</dbReference>
<sequence>MIEKPRTCGGGCCSSTAADKPVLESEASSPALPMSTSRGSSSDDTKDACPTIEFQPMATPNHDDRLVVQKPEKSGCRATCCSGKTDDSEKVPPKPMQTAPILPVRGPSVNYDSSASPGPSSCQATICDDDKCGHDLAPKQEPNGKYYPALGRRQLVFGIQGMDCPGCSPRVVRALVEFPSVADCHVDVFAGRATVTYHPDRANPDDMARRVVAMTGFQCHVEDDQVLGIKMRRMNVQLGRPLGDDGLLKLEGVNVLEEKASGRIELEYERGMNPRDVLALFAPWDGVYVPPSNESSVDSAQKEVVRLLYLTLFSAVLTLPVLVLAWAPLPPRPTAYGAVSLAMTTVIQIAIARPIYVSGIRALLFQYTIDMDLLVSLSMGTAYVFSTVAYACAVAGKPIQDGESYFETAALLVTLVMLGRLIAAYARRRSTNAVSRLGSMQASKATLVETSNGQVLTRIIPVELLHVGDIVRIAPGELIPTDGKIIRGEGLVDESAITGESVPVLKSPATAQVLMMCGTTLVSIPAEPLHIDMRVTVAPDANTVARMAELMQGAQSARLRVQDKTDRVAGWLAPAALTIAIVAFVGWTGVGVRHAYKLDGHERSGQIQKAIVDAIGYAVAILVVSCPCALALCVPMVAVIAVAVGTRRGVLIKSIEALEDACDVKVVVFDKTGTLTQGKLGIETATYYCQSNHIPWVGSEQEIQQLVYELTEASTHPVAVAIHGSLSATCTLTGSPLIKSSNVRSVPGKGLEVTLDGYVIRGGNAAWAAGGGTVPSSLKDNTVFMVSISPNTPHPEFTTIAYYTLSDSLRPDSIKTIRQLTARGIDVHILSGDAPGVVSRTAAALGIPDAQARGGCLPEEKAQWVKFFQTGGMNDGGECGTSDSDIKCCSSVDVPNTTIHNHDHDHDHDHGHDNHAHTRKRSSADMKRRKVMFVGDGTNDALALVQSDISVSLGTGTDIASNSATVVLLSPLSTGLTTLFAIARASRRRVRTNMTWALVYNVVAVLFASGVLGRGMRIPPQWAGLGELVSVLPVVLVAWSLGLVRW</sequence>
<keyword evidence="7 9" id="KW-0472">Membrane</keyword>
<dbReference type="SUPFAM" id="SSF81653">
    <property type="entry name" value="Calcium ATPase, transduction domain A"/>
    <property type="match status" value="1"/>
</dbReference>
<evidence type="ECO:0000256" key="3">
    <source>
        <dbReference type="ARBA" id="ARBA00022692"/>
    </source>
</evidence>
<feature type="region of interest" description="Disordered" evidence="8">
    <location>
        <begin position="899"/>
        <end position="925"/>
    </location>
</feature>
<proteinExistence type="inferred from homology"/>
<protein>
    <submittedName>
        <fullName evidence="11">Copper(2+) exporting ATPase</fullName>
    </submittedName>
</protein>
<evidence type="ECO:0000256" key="7">
    <source>
        <dbReference type="ARBA" id="ARBA00023136"/>
    </source>
</evidence>
<dbReference type="InterPro" id="IPR036412">
    <property type="entry name" value="HAD-like_sf"/>
</dbReference>
<feature type="region of interest" description="Disordered" evidence="8">
    <location>
        <begin position="82"/>
        <end position="104"/>
    </location>
</feature>
<dbReference type="PANTHER" id="PTHR43520:SF8">
    <property type="entry name" value="P-TYPE CU(+) TRANSPORTER"/>
    <property type="match status" value="1"/>
</dbReference>